<comment type="caution">
    <text evidence="2">The sequence shown here is derived from an EMBL/GenBank/DDBJ whole genome shotgun (WGS) entry which is preliminary data.</text>
</comment>
<evidence type="ECO:0000313" key="2">
    <source>
        <dbReference type="EMBL" id="TWE06109.1"/>
    </source>
</evidence>
<feature type="compositionally biased region" description="Polar residues" evidence="1">
    <location>
        <begin position="32"/>
        <end position="42"/>
    </location>
</feature>
<feature type="region of interest" description="Disordered" evidence="1">
    <location>
        <begin position="1"/>
        <end position="51"/>
    </location>
</feature>
<name>A0A561DRX7_9BACI</name>
<reference evidence="2 3" key="1">
    <citation type="submission" date="2019-06" db="EMBL/GenBank/DDBJ databases">
        <title>Sorghum-associated microbial communities from plants grown in Nebraska, USA.</title>
        <authorList>
            <person name="Schachtman D."/>
        </authorList>
    </citation>
    <scope>NUCLEOTIDE SEQUENCE [LARGE SCALE GENOMIC DNA]</scope>
    <source>
        <strain evidence="2 3">2482</strain>
    </source>
</reference>
<dbReference type="RefSeq" id="WP_176541200.1">
    <property type="nucleotide sequence ID" value="NZ_VIVN01000002.1"/>
</dbReference>
<keyword evidence="3" id="KW-1185">Reference proteome</keyword>
<dbReference type="AlphaFoldDB" id="A0A561DRX7"/>
<feature type="compositionally biased region" description="Polar residues" evidence="1">
    <location>
        <begin position="1"/>
        <end position="13"/>
    </location>
</feature>
<dbReference type="EMBL" id="VIVN01000002">
    <property type="protein sequence ID" value="TWE06109.1"/>
    <property type="molecule type" value="Genomic_DNA"/>
</dbReference>
<organism evidence="2 3">
    <name type="scientific">Neobacillus bataviensis</name>
    <dbReference type="NCBI Taxonomy" id="220685"/>
    <lineage>
        <taxon>Bacteria</taxon>
        <taxon>Bacillati</taxon>
        <taxon>Bacillota</taxon>
        <taxon>Bacilli</taxon>
        <taxon>Bacillales</taxon>
        <taxon>Bacillaceae</taxon>
        <taxon>Neobacillus</taxon>
    </lineage>
</organism>
<evidence type="ECO:0000313" key="3">
    <source>
        <dbReference type="Proteomes" id="UP000319671"/>
    </source>
</evidence>
<evidence type="ECO:0000256" key="1">
    <source>
        <dbReference type="SAM" id="MobiDB-lite"/>
    </source>
</evidence>
<proteinExistence type="predicted"/>
<protein>
    <submittedName>
        <fullName evidence="2">Uncharacterized protein</fullName>
    </submittedName>
</protein>
<sequence length="51" mass="5818">MSKQGRQNPNQTREQIEKQDISNDVELGSEFQIGNNKSQSQKKSGRQANKK</sequence>
<dbReference type="Proteomes" id="UP000319671">
    <property type="component" value="Unassembled WGS sequence"/>
</dbReference>
<gene>
    <name evidence="2" type="ORF">FB550_102127</name>
</gene>
<accession>A0A561DRX7</accession>